<dbReference type="AlphaFoldDB" id="A0A8S3FB03"/>
<sequence length="158" mass="18674">MVIVKPIVYGNTAKHFGSKRDSDGHTHKWKLYVRSFNNDDMTKYINRIQFRLHETYQTNVRVLNQPPYEIEESGWGEFETQITIFFADPYEKPVIFYFHLKLFSTDPDVVVGRKPLVNEYYDELVFQEPSDVLTRAMNSTQLLPISTEENRARELECT</sequence>
<organism evidence="6 7">
    <name type="scientific">Rotaria magnacalcarata</name>
    <dbReference type="NCBI Taxonomy" id="392030"/>
    <lineage>
        <taxon>Eukaryota</taxon>
        <taxon>Metazoa</taxon>
        <taxon>Spiralia</taxon>
        <taxon>Gnathifera</taxon>
        <taxon>Rotifera</taxon>
        <taxon>Eurotatoria</taxon>
        <taxon>Bdelloidea</taxon>
        <taxon>Philodinida</taxon>
        <taxon>Philodinidae</taxon>
        <taxon>Rotaria</taxon>
    </lineage>
</organism>
<evidence type="ECO:0000256" key="1">
    <source>
        <dbReference type="ARBA" id="ARBA00023015"/>
    </source>
</evidence>
<name>A0A8S3FB03_9BILA</name>
<keyword evidence="2" id="KW-0804">Transcription</keyword>
<dbReference type="Gene3D" id="2.60.40.1970">
    <property type="entry name" value="YEATS domain"/>
    <property type="match status" value="1"/>
</dbReference>
<dbReference type="PROSITE" id="PS51037">
    <property type="entry name" value="YEATS"/>
    <property type="match status" value="1"/>
</dbReference>
<evidence type="ECO:0000256" key="2">
    <source>
        <dbReference type="ARBA" id="ARBA00023163"/>
    </source>
</evidence>
<evidence type="ECO:0000313" key="7">
    <source>
        <dbReference type="Proteomes" id="UP000681967"/>
    </source>
</evidence>
<dbReference type="InterPro" id="IPR005033">
    <property type="entry name" value="YEATS"/>
</dbReference>
<dbReference type="Pfam" id="PF03366">
    <property type="entry name" value="YEATS"/>
    <property type="match status" value="1"/>
</dbReference>
<reference evidence="6" key="1">
    <citation type="submission" date="2021-02" db="EMBL/GenBank/DDBJ databases">
        <authorList>
            <person name="Nowell W R."/>
        </authorList>
    </citation>
    <scope>NUCLEOTIDE SEQUENCE</scope>
</reference>
<dbReference type="InterPro" id="IPR055129">
    <property type="entry name" value="YEATS_dom"/>
</dbReference>
<proteinExistence type="predicted"/>
<evidence type="ECO:0000313" key="6">
    <source>
        <dbReference type="EMBL" id="CAF5113718.1"/>
    </source>
</evidence>
<evidence type="ECO:0000259" key="5">
    <source>
        <dbReference type="PROSITE" id="PS51037"/>
    </source>
</evidence>
<dbReference type="GO" id="GO:0006355">
    <property type="term" value="P:regulation of DNA-templated transcription"/>
    <property type="evidence" value="ECO:0007669"/>
    <property type="project" value="InterPro"/>
</dbReference>
<comment type="subcellular location">
    <subcellularLocation>
        <location evidence="4">Nucleus</location>
    </subcellularLocation>
</comment>
<keyword evidence="1" id="KW-0805">Transcription regulation</keyword>
<comment type="caution">
    <text evidence="6">The sequence shown here is derived from an EMBL/GenBank/DDBJ whole genome shotgun (WGS) entry which is preliminary data.</text>
</comment>
<keyword evidence="3 4" id="KW-0539">Nucleus</keyword>
<gene>
    <name evidence="6" type="ORF">BYL167_LOCUS66071</name>
</gene>
<feature type="domain" description="YEATS" evidence="5">
    <location>
        <begin position="1"/>
        <end position="140"/>
    </location>
</feature>
<protein>
    <recommendedName>
        <fullName evidence="5">YEATS domain-containing protein</fullName>
    </recommendedName>
</protein>
<evidence type="ECO:0000256" key="3">
    <source>
        <dbReference type="ARBA" id="ARBA00023242"/>
    </source>
</evidence>
<dbReference type="Proteomes" id="UP000681967">
    <property type="component" value="Unassembled WGS sequence"/>
</dbReference>
<dbReference type="InterPro" id="IPR038704">
    <property type="entry name" value="YEAST_sf"/>
</dbReference>
<dbReference type="PANTHER" id="PTHR47573:SF1">
    <property type="entry name" value="PROTEIN AF-9 HOMOLOG"/>
    <property type="match status" value="1"/>
</dbReference>
<accession>A0A8S3FB03</accession>
<evidence type="ECO:0000256" key="4">
    <source>
        <dbReference type="PROSITE-ProRule" id="PRU00376"/>
    </source>
</evidence>
<dbReference type="PANTHER" id="PTHR47573">
    <property type="entry name" value="PROTEIN AF-9 HOMOLOG"/>
    <property type="match status" value="1"/>
</dbReference>
<dbReference type="EMBL" id="CAJOBH010242354">
    <property type="protein sequence ID" value="CAF5113718.1"/>
    <property type="molecule type" value="Genomic_DNA"/>
</dbReference>
<dbReference type="GO" id="GO:0005634">
    <property type="term" value="C:nucleus"/>
    <property type="evidence" value="ECO:0007669"/>
    <property type="project" value="UniProtKB-SubCell"/>
</dbReference>